<feature type="region of interest" description="Disordered" evidence="1">
    <location>
        <begin position="1"/>
        <end position="138"/>
    </location>
</feature>
<dbReference type="PaxDb" id="3055-EDP02358"/>
<sequence length="168" mass="17343">MAKKKSKTAVADAPKIAKTALKKTSEGKSAKLTPQAKAKQDSAGAAPKAAPKGKQVATTGGAGGKAEEKAAGGGKKAAEIDDIFSAGKKKAAENAKEKEKRAAEQAEQEPAAKVPKVAGNKDDIFGEQTGKGRKRTEEGFAIYTEDELGLGRKGGDTDLCPFDCECCF</sequence>
<dbReference type="PANTHER" id="PTHR34066">
    <property type="entry name" value="GROWTH FACTOR 2"/>
    <property type="match status" value="1"/>
</dbReference>
<evidence type="ECO:0008006" key="4">
    <source>
        <dbReference type="Google" id="ProtNLM"/>
    </source>
</evidence>
<feature type="compositionally biased region" description="Basic and acidic residues" evidence="1">
    <location>
        <begin position="90"/>
        <end position="104"/>
    </location>
</feature>
<feature type="compositionally biased region" description="Low complexity" evidence="1">
    <location>
        <begin position="43"/>
        <end position="59"/>
    </location>
</feature>
<evidence type="ECO:0000313" key="2">
    <source>
        <dbReference type="EMBL" id="PNW78943.1"/>
    </source>
</evidence>
<protein>
    <recommendedName>
        <fullName evidence="4">DUF1764-domain-containing protein</fullName>
    </recommendedName>
</protein>
<dbReference type="EMBL" id="CM008970">
    <property type="protein sequence ID" value="PNW78943.1"/>
    <property type="molecule type" value="Genomic_DNA"/>
</dbReference>
<proteinExistence type="predicted"/>
<keyword evidence="3" id="KW-1185">Reference proteome</keyword>
<dbReference type="AlphaFoldDB" id="A8J0C9"/>
<dbReference type="RefSeq" id="XP_001694774.1">
    <property type="nucleotide sequence ID" value="XM_001694722.2"/>
</dbReference>
<dbReference type="Pfam" id="PF08576">
    <property type="entry name" value="DUF1764"/>
    <property type="match status" value="1"/>
</dbReference>
<name>A8J0C9_CHLRE</name>
<accession>A8J0C9</accession>
<dbReference type="KEGG" id="cre:CHLRE_09g395325v5"/>
<organism evidence="2 3">
    <name type="scientific">Chlamydomonas reinhardtii</name>
    <name type="common">Chlamydomonas smithii</name>
    <dbReference type="NCBI Taxonomy" id="3055"/>
    <lineage>
        <taxon>Eukaryota</taxon>
        <taxon>Viridiplantae</taxon>
        <taxon>Chlorophyta</taxon>
        <taxon>core chlorophytes</taxon>
        <taxon>Chlorophyceae</taxon>
        <taxon>CS clade</taxon>
        <taxon>Chlamydomonadales</taxon>
        <taxon>Chlamydomonadaceae</taxon>
        <taxon>Chlamydomonas</taxon>
    </lineage>
</organism>
<dbReference type="InterPro" id="IPR013885">
    <property type="entry name" value="DUF1764_euk"/>
</dbReference>
<evidence type="ECO:0000313" key="3">
    <source>
        <dbReference type="Proteomes" id="UP000006906"/>
    </source>
</evidence>
<dbReference type="eggNOG" id="ENOG502S9GU">
    <property type="taxonomic scope" value="Eukaryota"/>
</dbReference>
<gene>
    <name evidence="2" type="ORF">CHLRE_09g395325v5</name>
</gene>
<evidence type="ECO:0000256" key="1">
    <source>
        <dbReference type="SAM" id="MobiDB-lite"/>
    </source>
</evidence>
<dbReference type="GeneID" id="5720313"/>
<reference evidence="2 3" key="1">
    <citation type="journal article" date="2007" name="Science">
        <title>The Chlamydomonas genome reveals the evolution of key animal and plant functions.</title>
        <authorList>
            <person name="Merchant S.S."/>
            <person name="Prochnik S.E."/>
            <person name="Vallon O."/>
            <person name="Harris E.H."/>
            <person name="Karpowicz S.J."/>
            <person name="Witman G.B."/>
            <person name="Terry A."/>
            <person name="Salamov A."/>
            <person name="Fritz-Laylin L.K."/>
            <person name="Marechal-Drouard L."/>
            <person name="Marshall W.F."/>
            <person name="Qu L.H."/>
            <person name="Nelson D.R."/>
            <person name="Sanderfoot A.A."/>
            <person name="Spalding M.H."/>
            <person name="Kapitonov V.V."/>
            <person name="Ren Q."/>
            <person name="Ferris P."/>
            <person name="Lindquist E."/>
            <person name="Shapiro H."/>
            <person name="Lucas S.M."/>
            <person name="Grimwood J."/>
            <person name="Schmutz J."/>
            <person name="Cardol P."/>
            <person name="Cerutti H."/>
            <person name="Chanfreau G."/>
            <person name="Chen C.L."/>
            <person name="Cognat V."/>
            <person name="Croft M.T."/>
            <person name="Dent R."/>
            <person name="Dutcher S."/>
            <person name="Fernandez E."/>
            <person name="Fukuzawa H."/>
            <person name="Gonzalez-Ballester D."/>
            <person name="Gonzalez-Halphen D."/>
            <person name="Hallmann A."/>
            <person name="Hanikenne M."/>
            <person name="Hippler M."/>
            <person name="Inwood W."/>
            <person name="Jabbari K."/>
            <person name="Kalanon M."/>
            <person name="Kuras R."/>
            <person name="Lefebvre P.A."/>
            <person name="Lemaire S.D."/>
            <person name="Lobanov A.V."/>
            <person name="Lohr M."/>
            <person name="Manuell A."/>
            <person name="Meier I."/>
            <person name="Mets L."/>
            <person name="Mittag M."/>
            <person name="Mittelmeier T."/>
            <person name="Moroney J.V."/>
            <person name="Moseley J."/>
            <person name="Napoli C."/>
            <person name="Nedelcu A.M."/>
            <person name="Niyogi K."/>
            <person name="Novoselov S.V."/>
            <person name="Paulsen I.T."/>
            <person name="Pazour G."/>
            <person name="Purton S."/>
            <person name="Ral J.P."/>
            <person name="Riano-Pachon D.M."/>
            <person name="Riekhof W."/>
            <person name="Rymarquis L."/>
            <person name="Schroda M."/>
            <person name="Stern D."/>
            <person name="Umen J."/>
            <person name="Willows R."/>
            <person name="Wilson N."/>
            <person name="Zimmer S.L."/>
            <person name="Allmer J."/>
            <person name="Balk J."/>
            <person name="Bisova K."/>
            <person name="Chen C.J."/>
            <person name="Elias M."/>
            <person name="Gendler K."/>
            <person name="Hauser C."/>
            <person name="Lamb M.R."/>
            <person name="Ledford H."/>
            <person name="Long J.C."/>
            <person name="Minagawa J."/>
            <person name="Page M.D."/>
            <person name="Pan J."/>
            <person name="Pootakham W."/>
            <person name="Roje S."/>
            <person name="Rose A."/>
            <person name="Stahlberg E."/>
            <person name="Terauchi A.M."/>
            <person name="Yang P."/>
            <person name="Ball S."/>
            <person name="Bowler C."/>
            <person name="Dieckmann C.L."/>
            <person name="Gladyshev V.N."/>
            <person name="Green P."/>
            <person name="Jorgensen R."/>
            <person name="Mayfield S."/>
            <person name="Mueller-Roeber B."/>
            <person name="Rajamani S."/>
            <person name="Sayre R.T."/>
            <person name="Brokstein P."/>
            <person name="Dubchak I."/>
            <person name="Goodstein D."/>
            <person name="Hornick L."/>
            <person name="Huang Y.W."/>
            <person name="Jhaveri J."/>
            <person name="Luo Y."/>
            <person name="Martinez D."/>
            <person name="Ngau W.C."/>
            <person name="Otillar B."/>
            <person name="Poliakov A."/>
            <person name="Porter A."/>
            <person name="Szajkowski L."/>
            <person name="Werner G."/>
            <person name="Zhou K."/>
            <person name="Grigoriev I.V."/>
            <person name="Rokhsar D.S."/>
            <person name="Grossman A.R."/>
        </authorList>
    </citation>
    <scope>NUCLEOTIDE SEQUENCE [LARGE SCALE GENOMIC DNA]</scope>
    <source>
        <strain evidence="3">CC-503</strain>
    </source>
</reference>
<dbReference type="Gramene" id="PNW78943">
    <property type="protein sequence ID" value="PNW78943"/>
    <property type="gene ID" value="CHLRE_09g395325v5"/>
</dbReference>
<dbReference type="Proteomes" id="UP000006906">
    <property type="component" value="Chromosome 9"/>
</dbReference>
<dbReference type="HOGENOM" id="CLU_1588787_0_0_1"/>
<dbReference type="PANTHER" id="PTHR34066:SF1">
    <property type="entry name" value="DUF1764 FAMILY PROTEIN"/>
    <property type="match status" value="1"/>
</dbReference>
<dbReference type="InParanoid" id="A8J0C9"/>
<dbReference type="OrthoDB" id="20835at2759"/>